<feature type="compositionally biased region" description="Basic and acidic residues" evidence="1">
    <location>
        <begin position="138"/>
        <end position="149"/>
    </location>
</feature>
<sequence length="393" mass="43300">MFLDIDTQQCVHCAKGSYSLGGGIRFDEFTQLPTGFVVENVDVNVDRMLTNQRATECAAETGWIVKNSELMYVPTPCLSKLTYSATLVRPGYVEYTYRMPRNSRGLVFNVVVRNEQCQSYRDQLKQLVSSTTKGRPSHRSEEDGEWQRRRIELRTGPNVITWSVANNRDAISTADVITLSKIDVVGIPFARQCTLCPAGTYSGKGAKECAPCPAGYFSTKGSSQCGKCPLSQFSGPRAARCIDRPKCTENDYYPTIEPCIDGKTRTVYKKVQPNICRDDIPGSVKDSSSQSYYKLIADFNGTQSRRSYTHAIISSQPTKFLFAFMRSRSSSQGDVITDRASIYSINVTNVGQRGGGASACLPCPTSNGKCVACPPGRYISESVDSDDGCELLF</sequence>
<dbReference type="InterPro" id="IPR039181">
    <property type="entry name" value="Elapor1/2"/>
</dbReference>
<dbReference type="GO" id="GO:0016020">
    <property type="term" value="C:membrane"/>
    <property type="evidence" value="ECO:0007669"/>
    <property type="project" value="TreeGrafter"/>
</dbReference>
<dbReference type="PANTHER" id="PTHR22727:SF15">
    <property type="entry name" value="MRH DOMAIN-CONTAINING PROTEIN"/>
    <property type="match status" value="1"/>
</dbReference>
<organism evidence="4 5">
    <name type="scientific">Parascaris univalens</name>
    <name type="common">Nematode worm</name>
    <dbReference type="NCBI Taxonomy" id="6257"/>
    <lineage>
        <taxon>Eukaryota</taxon>
        <taxon>Metazoa</taxon>
        <taxon>Ecdysozoa</taxon>
        <taxon>Nematoda</taxon>
        <taxon>Chromadorea</taxon>
        <taxon>Rhabditida</taxon>
        <taxon>Spirurina</taxon>
        <taxon>Ascaridomorpha</taxon>
        <taxon>Ascaridoidea</taxon>
        <taxon>Ascarididae</taxon>
        <taxon>Parascaris</taxon>
    </lineage>
</organism>
<dbReference type="InterPro" id="IPR009030">
    <property type="entry name" value="Growth_fac_rcpt_cys_sf"/>
</dbReference>
<dbReference type="WBParaSite" id="PgR032X_g035_t01">
    <property type="protein sequence ID" value="PgR032X_g035_t01"/>
    <property type="gene ID" value="PgR032X_g035"/>
</dbReference>
<evidence type="ECO:0000259" key="2">
    <source>
        <dbReference type="Pfam" id="PF07699"/>
    </source>
</evidence>
<dbReference type="PANTHER" id="PTHR22727">
    <property type="entry name" value="PROTEIN CBG13728"/>
    <property type="match status" value="1"/>
</dbReference>
<accession>A0A915BA10</accession>
<name>A0A915BA10_PARUN</name>
<dbReference type="Pfam" id="PF23032">
    <property type="entry name" value="GBD_ELAPOR1-like_3rd"/>
    <property type="match status" value="1"/>
</dbReference>
<dbReference type="Pfam" id="PF07699">
    <property type="entry name" value="Ephrin_rec_like"/>
    <property type="match status" value="1"/>
</dbReference>
<dbReference type="InterPro" id="IPR056609">
    <property type="entry name" value="Elapor1-like_3rd"/>
</dbReference>
<evidence type="ECO:0000259" key="3">
    <source>
        <dbReference type="Pfam" id="PF23032"/>
    </source>
</evidence>
<dbReference type="InterPro" id="IPR011641">
    <property type="entry name" value="Tyr-kin_ephrin_A/B_rcpt-like"/>
</dbReference>
<dbReference type="Proteomes" id="UP000887569">
    <property type="component" value="Unplaced"/>
</dbReference>
<feature type="domain" description="Elapor1-like galactose binding" evidence="3">
    <location>
        <begin position="23"/>
        <end position="187"/>
    </location>
</feature>
<keyword evidence="4" id="KW-1185">Reference proteome</keyword>
<reference evidence="5" key="1">
    <citation type="submission" date="2022-11" db="UniProtKB">
        <authorList>
            <consortium name="WormBaseParasite"/>
        </authorList>
    </citation>
    <scope>IDENTIFICATION</scope>
</reference>
<protein>
    <submittedName>
        <fullName evidence="5">Tyrosine-protein kinase ephrin type A/B receptor-like domain-containing protein</fullName>
    </submittedName>
</protein>
<dbReference type="Gene3D" id="2.10.50.10">
    <property type="entry name" value="Tumor Necrosis Factor Receptor, subunit A, domain 2"/>
    <property type="match status" value="1"/>
</dbReference>
<dbReference type="SMART" id="SM01411">
    <property type="entry name" value="Ephrin_rec_like"/>
    <property type="match status" value="1"/>
</dbReference>
<evidence type="ECO:0000313" key="4">
    <source>
        <dbReference type="Proteomes" id="UP000887569"/>
    </source>
</evidence>
<dbReference type="SUPFAM" id="SSF57184">
    <property type="entry name" value="Growth factor receptor domain"/>
    <property type="match status" value="1"/>
</dbReference>
<feature type="domain" description="Tyrosine-protein kinase ephrin type A/B receptor-like" evidence="2">
    <location>
        <begin position="199"/>
        <end position="240"/>
    </location>
</feature>
<dbReference type="AlphaFoldDB" id="A0A915BA10"/>
<feature type="region of interest" description="Disordered" evidence="1">
    <location>
        <begin position="127"/>
        <end position="149"/>
    </location>
</feature>
<proteinExistence type="predicted"/>
<evidence type="ECO:0000256" key="1">
    <source>
        <dbReference type="SAM" id="MobiDB-lite"/>
    </source>
</evidence>
<evidence type="ECO:0000313" key="5">
    <source>
        <dbReference type="WBParaSite" id="PgR032X_g035_t01"/>
    </source>
</evidence>